<dbReference type="RefSeq" id="WP_378223155.1">
    <property type="nucleotide sequence ID" value="NZ_JBHRTK010000019.1"/>
</dbReference>
<evidence type="ECO:0000313" key="1">
    <source>
        <dbReference type="EMBL" id="MFC3208197.1"/>
    </source>
</evidence>
<dbReference type="Proteomes" id="UP001595583">
    <property type="component" value="Unassembled WGS sequence"/>
</dbReference>
<sequence>MANLPNRIANHRTVETTPETSPIMALFAKWDALRDRSDEPGLDDDEVDRRCDETDAVMAQICSLPATSLLDLAAKLSCITHYGAYDDLGGDCLGFGSALIREAAALCGHPEKVARVPRDHQAGGQSHG</sequence>
<protein>
    <submittedName>
        <fullName evidence="1">Uncharacterized protein</fullName>
    </submittedName>
</protein>
<accession>A0ABV7KK20</accession>
<comment type="caution">
    <text evidence="1">The sequence shown here is derived from an EMBL/GenBank/DDBJ whole genome shotgun (WGS) entry which is preliminary data.</text>
</comment>
<name>A0ABV7KK20_9HYPH</name>
<reference evidence="2" key="1">
    <citation type="journal article" date="2019" name="Int. J. Syst. Evol. Microbiol.">
        <title>The Global Catalogue of Microorganisms (GCM) 10K type strain sequencing project: providing services to taxonomists for standard genome sequencing and annotation.</title>
        <authorList>
            <consortium name="The Broad Institute Genomics Platform"/>
            <consortium name="The Broad Institute Genome Sequencing Center for Infectious Disease"/>
            <person name="Wu L."/>
            <person name="Ma J."/>
        </authorList>
    </citation>
    <scope>NUCLEOTIDE SEQUENCE [LARGE SCALE GENOMIC DNA]</scope>
    <source>
        <strain evidence="2">KCTC 52165</strain>
    </source>
</reference>
<organism evidence="1 2">
    <name type="scientific">Aquamicrobium soli</name>
    <dbReference type="NCBI Taxonomy" id="1811518"/>
    <lineage>
        <taxon>Bacteria</taxon>
        <taxon>Pseudomonadati</taxon>
        <taxon>Pseudomonadota</taxon>
        <taxon>Alphaproteobacteria</taxon>
        <taxon>Hyphomicrobiales</taxon>
        <taxon>Phyllobacteriaceae</taxon>
        <taxon>Aquamicrobium</taxon>
    </lineage>
</organism>
<evidence type="ECO:0000313" key="2">
    <source>
        <dbReference type="Proteomes" id="UP001595583"/>
    </source>
</evidence>
<dbReference type="EMBL" id="JBHRTK010000019">
    <property type="protein sequence ID" value="MFC3208197.1"/>
    <property type="molecule type" value="Genomic_DNA"/>
</dbReference>
<proteinExistence type="predicted"/>
<gene>
    <name evidence="1" type="ORF">ACFOHJ_18395</name>
</gene>
<keyword evidence="2" id="KW-1185">Reference proteome</keyword>